<gene>
    <name evidence="1" type="ORF">BDM02DRAFT_3182584</name>
</gene>
<organism evidence="1 2">
    <name type="scientific">Thelephora ganbajun</name>
    <name type="common">Ganba fungus</name>
    <dbReference type="NCBI Taxonomy" id="370292"/>
    <lineage>
        <taxon>Eukaryota</taxon>
        <taxon>Fungi</taxon>
        <taxon>Dikarya</taxon>
        <taxon>Basidiomycota</taxon>
        <taxon>Agaricomycotina</taxon>
        <taxon>Agaricomycetes</taxon>
        <taxon>Thelephorales</taxon>
        <taxon>Thelephoraceae</taxon>
        <taxon>Thelephora</taxon>
    </lineage>
</organism>
<reference evidence="1" key="2">
    <citation type="journal article" date="2020" name="Nat. Commun.">
        <title>Large-scale genome sequencing of mycorrhizal fungi provides insights into the early evolution of symbiotic traits.</title>
        <authorList>
            <person name="Miyauchi S."/>
            <person name="Kiss E."/>
            <person name="Kuo A."/>
            <person name="Drula E."/>
            <person name="Kohler A."/>
            <person name="Sanchez-Garcia M."/>
            <person name="Morin E."/>
            <person name="Andreopoulos B."/>
            <person name="Barry K.W."/>
            <person name="Bonito G."/>
            <person name="Buee M."/>
            <person name="Carver A."/>
            <person name="Chen C."/>
            <person name="Cichocki N."/>
            <person name="Clum A."/>
            <person name="Culley D."/>
            <person name="Crous P.W."/>
            <person name="Fauchery L."/>
            <person name="Girlanda M."/>
            <person name="Hayes R.D."/>
            <person name="Keri Z."/>
            <person name="LaButti K."/>
            <person name="Lipzen A."/>
            <person name="Lombard V."/>
            <person name="Magnuson J."/>
            <person name="Maillard F."/>
            <person name="Murat C."/>
            <person name="Nolan M."/>
            <person name="Ohm R.A."/>
            <person name="Pangilinan J."/>
            <person name="Pereira M.F."/>
            <person name="Perotto S."/>
            <person name="Peter M."/>
            <person name="Pfister S."/>
            <person name="Riley R."/>
            <person name="Sitrit Y."/>
            <person name="Stielow J.B."/>
            <person name="Szollosi G."/>
            <person name="Zifcakova L."/>
            <person name="Stursova M."/>
            <person name="Spatafora J.W."/>
            <person name="Tedersoo L."/>
            <person name="Vaario L.M."/>
            <person name="Yamada A."/>
            <person name="Yan M."/>
            <person name="Wang P."/>
            <person name="Xu J."/>
            <person name="Bruns T."/>
            <person name="Baldrian P."/>
            <person name="Vilgalys R."/>
            <person name="Dunand C."/>
            <person name="Henrissat B."/>
            <person name="Grigoriev I.V."/>
            <person name="Hibbett D."/>
            <person name="Nagy L.G."/>
            <person name="Martin F.M."/>
        </authorList>
    </citation>
    <scope>NUCLEOTIDE SEQUENCE</scope>
    <source>
        <strain evidence="1">P2</strain>
    </source>
</reference>
<reference evidence="1" key="1">
    <citation type="submission" date="2019-10" db="EMBL/GenBank/DDBJ databases">
        <authorList>
            <consortium name="DOE Joint Genome Institute"/>
            <person name="Kuo A."/>
            <person name="Miyauchi S."/>
            <person name="Kiss E."/>
            <person name="Drula E."/>
            <person name="Kohler A."/>
            <person name="Sanchez-Garcia M."/>
            <person name="Andreopoulos B."/>
            <person name="Barry K.W."/>
            <person name="Bonito G."/>
            <person name="Buee M."/>
            <person name="Carver A."/>
            <person name="Chen C."/>
            <person name="Cichocki N."/>
            <person name="Clum A."/>
            <person name="Culley D."/>
            <person name="Crous P.W."/>
            <person name="Fauchery L."/>
            <person name="Girlanda M."/>
            <person name="Hayes R."/>
            <person name="Keri Z."/>
            <person name="Labutti K."/>
            <person name="Lipzen A."/>
            <person name="Lombard V."/>
            <person name="Magnuson J."/>
            <person name="Maillard F."/>
            <person name="Morin E."/>
            <person name="Murat C."/>
            <person name="Nolan M."/>
            <person name="Ohm R."/>
            <person name="Pangilinan J."/>
            <person name="Pereira M."/>
            <person name="Perotto S."/>
            <person name="Peter M."/>
            <person name="Riley R."/>
            <person name="Sitrit Y."/>
            <person name="Stielow B."/>
            <person name="Szollosi G."/>
            <person name="Zifcakova L."/>
            <person name="Stursova M."/>
            <person name="Spatafora J.W."/>
            <person name="Tedersoo L."/>
            <person name="Vaario L.-M."/>
            <person name="Yamada A."/>
            <person name="Yan M."/>
            <person name="Wang P."/>
            <person name="Xu J."/>
            <person name="Bruns T."/>
            <person name="Baldrian P."/>
            <person name="Vilgalys R."/>
            <person name="Henrissat B."/>
            <person name="Grigoriev I.V."/>
            <person name="Hibbett D."/>
            <person name="Nagy L.G."/>
            <person name="Martin F.M."/>
        </authorList>
    </citation>
    <scope>NUCLEOTIDE SEQUENCE</scope>
    <source>
        <strain evidence="1">P2</strain>
    </source>
</reference>
<evidence type="ECO:0000313" key="2">
    <source>
        <dbReference type="Proteomes" id="UP000886501"/>
    </source>
</evidence>
<sequence>MADPFYSSCADVLSVCQANRQDLDALLDPKTGFASRLRDLCQDQLKEILASDVGYIPQEKIDALRMESNTWALLQCIMPHRKQQFPEWPSPQQLLQENPYTPTSTLAQAIMHSSRLFYELVIVREWLHDTAPPPPVPDAATGYWKFTKYQLMQALRTGNRMQSDGLVREMDPDAPNRDDARGLAADDANYEKTVAQALYACVRAGKLDEAIDLTKKAQQPWRAAAIRGSTLFQWRGISSEPRDEGDDDISTFDDGSWRGNKRRKFWKSACVHGALNSSLSDPERALFASLAPSSQTSAVLKSACRTWEDYLWAQVSIMCEEKQSAEMLRLDGGFWGGGMTAVEKGVSIPSREEADQEELEWEKEVESTLKSLSTVQAPEGAPADNPFHISQLSIILGSMDELLEGFASGIRDGSFDTTSPEFPTLTRFFAHLCLFLQLIDIPVPPLATQVILEAYLQVLEVAGQRKLIAMYAGALGDNAVDRYAMFLTSLELTADVTERREALVRARDHGLDMQRVAAATAERTIEKVMKILPPLKGPLPPVQSQPHQPSNPETLLLRSIEWTTIMPETYDNALEQANLIIRYFLGTGDISVARGLLDVLPDQLVSISEPEDIATEYIHYRQLFHVWVLFERIADITGIEIANELTKDAKVAWLNEYKALVDEAFEKTVKLFTTEWLVSDVSRVDGDRRRRELIRVRQIFIPELVIRLHTILYESRTRLPKSLTRTFELTNVVADSKHKLYEDFVGGNDVRLSEYLDNVRRAVLGGLEGGGSDPFRILVAAN</sequence>
<protein>
    <submittedName>
        <fullName evidence="1">Uncharacterized protein</fullName>
    </submittedName>
</protein>
<dbReference type="EMBL" id="MU117963">
    <property type="protein sequence ID" value="KAF9653573.1"/>
    <property type="molecule type" value="Genomic_DNA"/>
</dbReference>
<accession>A0ACB6ZW81</accession>
<name>A0ACB6ZW81_THEGA</name>
<dbReference type="Proteomes" id="UP000886501">
    <property type="component" value="Unassembled WGS sequence"/>
</dbReference>
<proteinExistence type="predicted"/>
<comment type="caution">
    <text evidence="1">The sequence shown here is derived from an EMBL/GenBank/DDBJ whole genome shotgun (WGS) entry which is preliminary data.</text>
</comment>
<evidence type="ECO:0000313" key="1">
    <source>
        <dbReference type="EMBL" id="KAF9653573.1"/>
    </source>
</evidence>
<keyword evidence="2" id="KW-1185">Reference proteome</keyword>